<keyword evidence="7" id="KW-1185">Reference proteome</keyword>
<organism evidence="6 7">
    <name type="scientific">Prauserella shujinwangii</name>
    <dbReference type="NCBI Taxonomy" id="1453103"/>
    <lineage>
        <taxon>Bacteria</taxon>
        <taxon>Bacillati</taxon>
        <taxon>Actinomycetota</taxon>
        <taxon>Actinomycetes</taxon>
        <taxon>Pseudonocardiales</taxon>
        <taxon>Pseudonocardiaceae</taxon>
        <taxon>Prauserella</taxon>
    </lineage>
</organism>
<protein>
    <submittedName>
        <fullName evidence="6">DNA-binding transcriptional LysR family regulator</fullName>
    </submittedName>
</protein>
<feature type="domain" description="HTH lysR-type" evidence="5">
    <location>
        <begin position="1"/>
        <end position="60"/>
    </location>
</feature>
<dbReference type="OrthoDB" id="9785974at2"/>
<dbReference type="FunFam" id="1.10.10.10:FF:000001">
    <property type="entry name" value="LysR family transcriptional regulator"/>
    <property type="match status" value="1"/>
</dbReference>
<comment type="caution">
    <text evidence="6">The sequence shown here is derived from an EMBL/GenBank/DDBJ whole genome shotgun (WGS) entry which is preliminary data.</text>
</comment>
<dbReference type="EMBL" id="PVNH01000006">
    <property type="protein sequence ID" value="PRX46932.1"/>
    <property type="molecule type" value="Genomic_DNA"/>
</dbReference>
<keyword evidence="3 6" id="KW-0238">DNA-binding</keyword>
<dbReference type="PANTHER" id="PTHR30537">
    <property type="entry name" value="HTH-TYPE TRANSCRIPTIONAL REGULATOR"/>
    <property type="match status" value="1"/>
</dbReference>
<dbReference type="GO" id="GO:0003700">
    <property type="term" value="F:DNA-binding transcription factor activity"/>
    <property type="evidence" value="ECO:0007669"/>
    <property type="project" value="InterPro"/>
</dbReference>
<dbReference type="Proteomes" id="UP000238362">
    <property type="component" value="Unassembled WGS sequence"/>
</dbReference>
<dbReference type="Pfam" id="PF00126">
    <property type="entry name" value="HTH_1"/>
    <property type="match status" value="1"/>
</dbReference>
<proteinExistence type="inferred from homology"/>
<dbReference type="InterPro" id="IPR000847">
    <property type="entry name" value="LysR_HTH_N"/>
</dbReference>
<keyword evidence="2" id="KW-0805">Transcription regulation</keyword>
<name>A0A2T0LT61_9PSEU</name>
<dbReference type="SUPFAM" id="SSF46785">
    <property type="entry name" value="Winged helix' DNA-binding domain"/>
    <property type="match status" value="1"/>
</dbReference>
<dbReference type="InterPro" id="IPR036390">
    <property type="entry name" value="WH_DNA-bd_sf"/>
</dbReference>
<evidence type="ECO:0000256" key="1">
    <source>
        <dbReference type="ARBA" id="ARBA00009437"/>
    </source>
</evidence>
<dbReference type="Pfam" id="PF03466">
    <property type="entry name" value="LysR_substrate"/>
    <property type="match status" value="1"/>
</dbReference>
<evidence type="ECO:0000259" key="5">
    <source>
        <dbReference type="PROSITE" id="PS50931"/>
    </source>
</evidence>
<accession>A0A2T0LT61</accession>
<dbReference type="InterPro" id="IPR005119">
    <property type="entry name" value="LysR_subst-bd"/>
</dbReference>
<dbReference type="InterPro" id="IPR058163">
    <property type="entry name" value="LysR-type_TF_proteobact-type"/>
</dbReference>
<evidence type="ECO:0000256" key="4">
    <source>
        <dbReference type="ARBA" id="ARBA00023163"/>
    </source>
</evidence>
<dbReference type="SUPFAM" id="SSF53850">
    <property type="entry name" value="Periplasmic binding protein-like II"/>
    <property type="match status" value="1"/>
</dbReference>
<dbReference type="AlphaFoldDB" id="A0A2T0LT61"/>
<dbReference type="RefSeq" id="WP_106179489.1">
    <property type="nucleotide sequence ID" value="NZ_PVNH01000006.1"/>
</dbReference>
<dbReference type="Gene3D" id="3.40.190.290">
    <property type="match status" value="1"/>
</dbReference>
<keyword evidence="4" id="KW-0804">Transcription</keyword>
<dbReference type="InterPro" id="IPR036388">
    <property type="entry name" value="WH-like_DNA-bd_sf"/>
</dbReference>
<evidence type="ECO:0000256" key="2">
    <source>
        <dbReference type="ARBA" id="ARBA00023015"/>
    </source>
</evidence>
<comment type="similarity">
    <text evidence="1">Belongs to the LysR transcriptional regulatory family.</text>
</comment>
<dbReference type="GO" id="GO:0043565">
    <property type="term" value="F:sequence-specific DNA binding"/>
    <property type="evidence" value="ECO:0007669"/>
    <property type="project" value="TreeGrafter"/>
</dbReference>
<dbReference type="GO" id="GO:0006351">
    <property type="term" value="P:DNA-templated transcription"/>
    <property type="evidence" value="ECO:0007669"/>
    <property type="project" value="TreeGrafter"/>
</dbReference>
<gene>
    <name evidence="6" type="ORF">B0I33_10629</name>
</gene>
<evidence type="ECO:0000313" key="6">
    <source>
        <dbReference type="EMBL" id="PRX46932.1"/>
    </source>
</evidence>
<dbReference type="PANTHER" id="PTHR30537:SF5">
    <property type="entry name" value="HTH-TYPE TRANSCRIPTIONAL ACTIVATOR TTDR-RELATED"/>
    <property type="match status" value="1"/>
</dbReference>
<evidence type="ECO:0000256" key="3">
    <source>
        <dbReference type="ARBA" id="ARBA00023125"/>
    </source>
</evidence>
<dbReference type="Gene3D" id="1.10.10.10">
    <property type="entry name" value="Winged helix-like DNA-binding domain superfamily/Winged helix DNA-binding domain"/>
    <property type="match status" value="1"/>
</dbReference>
<evidence type="ECO:0000313" key="7">
    <source>
        <dbReference type="Proteomes" id="UP000238362"/>
    </source>
</evidence>
<reference evidence="6 7" key="1">
    <citation type="submission" date="2018-03" db="EMBL/GenBank/DDBJ databases">
        <title>Genomic Encyclopedia of Type Strains, Phase III (KMG-III): the genomes of soil and plant-associated and newly described type strains.</title>
        <authorList>
            <person name="Whitman W."/>
        </authorList>
    </citation>
    <scope>NUCLEOTIDE SEQUENCE [LARGE SCALE GENOMIC DNA]</scope>
    <source>
        <strain evidence="6 7">CGMCC 4.7125</strain>
    </source>
</reference>
<dbReference type="PROSITE" id="PS50931">
    <property type="entry name" value="HTH_LYSR"/>
    <property type="match status" value="1"/>
</dbReference>
<sequence length="308" mass="34345">MTTAVDDLRFFHVVASSETLTAAARELGSSLPVVSKRLKALERRLDARLVHRGTRRLVLTSEGELYASRVEAILDQVRELDDLITHRSGDLRGSVVVQATLGLGRAHVAPLLGEFTARHPQLSVQLRTSALPLRPHRREFDLAVHVGAPPDSSLRMRRLAENRRVPCAAPSYLERKGMPERVEDLAAHDCIVLRENEGDFDLWRFGDADHPRQVRVRGRLSSNDGDVVTGWALQGRGVIMRSEWQVRPHLDSGALVRVLPRVPTPPADIYALLSDDVHVPRRISALIDHLAERLPDRIARSAKPGLSR</sequence>